<evidence type="ECO:0000313" key="1">
    <source>
        <dbReference type="EMBL" id="MDO7867345.1"/>
    </source>
</evidence>
<gene>
    <name evidence="1" type="ORF">Q5722_03090</name>
</gene>
<dbReference type="Proteomes" id="UP001233314">
    <property type="component" value="Unassembled WGS sequence"/>
</dbReference>
<sequence>MTSTLPAVPDERTTSPLATLAAAARNAWAISPFGEGIEQYAGMPQHVLVDEPHRQLRRYLSTKPHTQARPVLLVPPQAVSTNCYDLRPGQSLAAHLVSQGRATYVVDYGDMTFADRHMGFESFIDDIIPAAIRRVSEEHDGAPVDVVAWSLGGTCSLLTAAAHPTLPIASITAFGTPIDYRLIPAVQILRYLDSVLGSSVMTFGTGLMGGVPRHLTRLSFRAMAPIRELKKPLFLAQNILDKETLARTTAIDNFINAMPGYPGRFYHQVHTRLLTRNELATGTVHLTHGRAVRLSSIRTRVLFIGSRTDAIGPGPAVEAGTRSVPGARYVAADGLSHLGLVAGPQAAELAWKHLDAFLDEV</sequence>
<dbReference type="RefSeq" id="WP_305026749.1">
    <property type="nucleotide sequence ID" value="NZ_JAUQTA010000001.1"/>
</dbReference>
<dbReference type="PANTHER" id="PTHR36837">
    <property type="entry name" value="POLY(3-HYDROXYALKANOATE) POLYMERASE SUBUNIT PHAC"/>
    <property type="match status" value="1"/>
</dbReference>
<dbReference type="Gene3D" id="3.40.50.1820">
    <property type="entry name" value="alpha/beta hydrolase"/>
    <property type="match status" value="1"/>
</dbReference>
<accession>A0ABT9AZ14</accession>
<dbReference type="InterPro" id="IPR051321">
    <property type="entry name" value="PHA/PHB_synthase"/>
</dbReference>
<dbReference type="InterPro" id="IPR029058">
    <property type="entry name" value="AB_hydrolase_fold"/>
</dbReference>
<keyword evidence="1" id="KW-0378">Hydrolase</keyword>
<dbReference type="PANTHER" id="PTHR36837:SF2">
    <property type="entry name" value="POLY(3-HYDROXYALKANOATE) POLYMERASE SUBUNIT PHAC"/>
    <property type="match status" value="1"/>
</dbReference>
<dbReference type="EMBL" id="JAUQTA010000001">
    <property type="protein sequence ID" value="MDO7867345.1"/>
    <property type="molecule type" value="Genomic_DNA"/>
</dbReference>
<evidence type="ECO:0000313" key="2">
    <source>
        <dbReference type="Proteomes" id="UP001233314"/>
    </source>
</evidence>
<protein>
    <submittedName>
        <fullName evidence="1">Alpha/beta hydrolase</fullName>
    </submittedName>
</protein>
<proteinExistence type="predicted"/>
<dbReference type="GO" id="GO:0016787">
    <property type="term" value="F:hydrolase activity"/>
    <property type="evidence" value="ECO:0007669"/>
    <property type="project" value="UniProtKB-KW"/>
</dbReference>
<comment type="caution">
    <text evidence="1">The sequence shown here is derived from an EMBL/GenBank/DDBJ whole genome shotgun (WGS) entry which is preliminary data.</text>
</comment>
<keyword evidence="2" id="KW-1185">Reference proteome</keyword>
<name>A0ABT9AZ14_9ACTN</name>
<dbReference type="SUPFAM" id="SSF53474">
    <property type="entry name" value="alpha/beta-Hydrolases"/>
    <property type="match status" value="1"/>
</dbReference>
<reference evidence="1 2" key="1">
    <citation type="submission" date="2023-07" db="EMBL/GenBank/DDBJ databases">
        <title>Nocardioides sp. nov WY-20 isolated from soil.</title>
        <authorList>
            <person name="Liu B."/>
            <person name="Wan Y."/>
        </authorList>
    </citation>
    <scope>NUCLEOTIDE SEQUENCE [LARGE SCALE GENOMIC DNA]</scope>
    <source>
        <strain evidence="1 2">WY-20</strain>
    </source>
</reference>
<organism evidence="1 2">
    <name type="scientific">Nocardioides jiangxiensis</name>
    <dbReference type="NCBI Taxonomy" id="3064524"/>
    <lineage>
        <taxon>Bacteria</taxon>
        <taxon>Bacillati</taxon>
        <taxon>Actinomycetota</taxon>
        <taxon>Actinomycetes</taxon>
        <taxon>Propionibacteriales</taxon>
        <taxon>Nocardioidaceae</taxon>
        <taxon>Nocardioides</taxon>
    </lineage>
</organism>